<evidence type="ECO:0000256" key="4">
    <source>
        <dbReference type="ARBA" id="ARBA00023136"/>
    </source>
</evidence>
<dbReference type="PANTHER" id="PTHR37422:SF13">
    <property type="entry name" value="LIPOPOLYSACCHARIDE BIOSYNTHESIS PROTEIN PA4999-RELATED"/>
    <property type="match status" value="1"/>
</dbReference>
<dbReference type="PANTHER" id="PTHR37422">
    <property type="entry name" value="TEICHURONIC ACID BIOSYNTHESIS PROTEIN TUAE"/>
    <property type="match status" value="1"/>
</dbReference>
<evidence type="ECO:0000259" key="6">
    <source>
        <dbReference type="Pfam" id="PF04932"/>
    </source>
</evidence>
<comment type="subcellular location">
    <subcellularLocation>
        <location evidence="1">Membrane</location>
        <topology evidence="1">Multi-pass membrane protein</topology>
    </subcellularLocation>
</comment>
<feature type="transmembrane region" description="Helical" evidence="5">
    <location>
        <begin position="112"/>
        <end position="142"/>
    </location>
</feature>
<feature type="transmembrane region" description="Helical" evidence="5">
    <location>
        <begin position="46"/>
        <end position="63"/>
    </location>
</feature>
<proteinExistence type="predicted"/>
<feature type="non-terminal residue" evidence="7">
    <location>
        <position position="254"/>
    </location>
</feature>
<dbReference type="InterPro" id="IPR051533">
    <property type="entry name" value="WaaL-like"/>
</dbReference>
<evidence type="ECO:0000313" key="7">
    <source>
        <dbReference type="EMBL" id="SVE02113.1"/>
    </source>
</evidence>
<keyword evidence="4 5" id="KW-0472">Membrane</keyword>
<feature type="transmembrane region" description="Helical" evidence="5">
    <location>
        <begin position="83"/>
        <end position="100"/>
    </location>
</feature>
<feature type="transmembrane region" description="Helical" evidence="5">
    <location>
        <begin position="16"/>
        <end position="34"/>
    </location>
</feature>
<reference evidence="7" key="1">
    <citation type="submission" date="2018-05" db="EMBL/GenBank/DDBJ databases">
        <authorList>
            <person name="Lanie J.A."/>
            <person name="Ng W.-L."/>
            <person name="Kazmierczak K.M."/>
            <person name="Andrzejewski T.M."/>
            <person name="Davidsen T.M."/>
            <person name="Wayne K.J."/>
            <person name="Tettelin H."/>
            <person name="Glass J.I."/>
            <person name="Rusch D."/>
            <person name="Podicherti R."/>
            <person name="Tsui H.-C.T."/>
            <person name="Winkler M.E."/>
        </authorList>
    </citation>
    <scope>NUCLEOTIDE SEQUENCE</scope>
</reference>
<evidence type="ECO:0000256" key="2">
    <source>
        <dbReference type="ARBA" id="ARBA00022692"/>
    </source>
</evidence>
<organism evidence="7">
    <name type="scientific">marine metagenome</name>
    <dbReference type="NCBI Taxonomy" id="408172"/>
    <lineage>
        <taxon>unclassified sequences</taxon>
        <taxon>metagenomes</taxon>
        <taxon>ecological metagenomes</taxon>
    </lineage>
</organism>
<dbReference type="GO" id="GO:0016020">
    <property type="term" value="C:membrane"/>
    <property type="evidence" value="ECO:0007669"/>
    <property type="project" value="UniProtKB-SubCell"/>
</dbReference>
<name>A0A383A3B0_9ZZZZ</name>
<dbReference type="EMBL" id="UINC01188745">
    <property type="protein sequence ID" value="SVE02113.1"/>
    <property type="molecule type" value="Genomic_DNA"/>
</dbReference>
<feature type="domain" description="O-antigen ligase-related" evidence="6">
    <location>
        <begin position="112"/>
        <end position="252"/>
    </location>
</feature>
<evidence type="ECO:0000256" key="5">
    <source>
        <dbReference type="SAM" id="Phobius"/>
    </source>
</evidence>
<sequence length="254" mass="27202">SLLSVMASRDRVEGLFELREIFLFAAPVVTWALWRDEKARARGLKVFAVGIFAALFVGFYQAAVTTPAPGDAIYRATGPLGHYMTFSGVLLVSIPALLAIRGGIGRVAAHLVAGLAVAMIGLTLTRSAWIGCGTALVVFYGAGFIPTRQKSSGKAGFQERPAHYAIGLLVALVVITMFVSALAGPDVLLERAASTFSMENPNDLDRLAMAATGLKMIKAHPLLGIGPGLMERVYPAWVVDWGFREQNPHLHNNL</sequence>
<feature type="transmembrane region" description="Helical" evidence="5">
    <location>
        <begin position="162"/>
        <end position="183"/>
    </location>
</feature>
<dbReference type="InterPro" id="IPR007016">
    <property type="entry name" value="O-antigen_ligase-rel_domated"/>
</dbReference>
<dbReference type="Pfam" id="PF04932">
    <property type="entry name" value="Wzy_C"/>
    <property type="match status" value="1"/>
</dbReference>
<accession>A0A383A3B0</accession>
<keyword evidence="2 5" id="KW-0812">Transmembrane</keyword>
<evidence type="ECO:0000256" key="3">
    <source>
        <dbReference type="ARBA" id="ARBA00022989"/>
    </source>
</evidence>
<evidence type="ECO:0000256" key="1">
    <source>
        <dbReference type="ARBA" id="ARBA00004141"/>
    </source>
</evidence>
<dbReference type="AlphaFoldDB" id="A0A383A3B0"/>
<keyword evidence="3 5" id="KW-1133">Transmembrane helix</keyword>
<gene>
    <name evidence="7" type="ORF">METZ01_LOCUS454967</name>
</gene>
<protein>
    <recommendedName>
        <fullName evidence="6">O-antigen ligase-related domain-containing protein</fullName>
    </recommendedName>
</protein>
<feature type="non-terminal residue" evidence="7">
    <location>
        <position position="1"/>
    </location>
</feature>